<reference evidence="4 5" key="1">
    <citation type="journal article" date="2018" name="Front. Plant Sci.">
        <title>Red Clover (Trifolium pratense) and Zigzag Clover (T. medium) - A Picture of Genomic Similarities and Differences.</title>
        <authorList>
            <person name="Dluhosova J."/>
            <person name="Istvanek J."/>
            <person name="Nedelnik J."/>
            <person name="Repkova J."/>
        </authorList>
    </citation>
    <scope>NUCLEOTIDE SEQUENCE [LARGE SCALE GENOMIC DNA]</scope>
    <source>
        <strain evidence="5">cv. 10/8</strain>
        <tissue evidence="4">Leaf</tissue>
    </source>
</reference>
<accession>A0A392MNS0</accession>
<dbReference type="AlphaFoldDB" id="A0A392MNS0"/>
<sequence length="445" mass="50762">MVHGLPEIRVPKDMCRNCLVDKQARKSFADHIAVRARDKLDIVHSDVCGPFTESLGGNRYFVSFVDEFSRMMWVYPMKTKDEVLVVFQRFKAVVEKQAGRKIKVLRSDGRGEYTSHNFKSFCKKEGISHEVTPQHNGVCESRNTTIMEMARCMLKEKNLPKSFWGEAVITACYVLNRCATKCLDKVPEAVWSGLTPSVKHLRVFGSLCHRHTSDKRRQKLDDKSEALILVGYHTAESYRLYNPITKKTTINRNVKISEKEQWNWGAASTRSEHALLHAKKKSIAVEWVHKVKHLPDGSSAKARPVARELSQKSDIDSKEMLCQSGVPTNVEARCGAFVHSVPEFQLESLAPVARLETARPVVEIASQVNWQSVQLDVKSAVENDKLEKEVYVEQPQGFKVEGAEDKVPKEQEELELMVDILTKLLNIERFKDLKKMLKMLRIRQG</sequence>
<dbReference type="InterPro" id="IPR001584">
    <property type="entry name" value="Integrase_cat-core"/>
</dbReference>
<evidence type="ECO:0000256" key="1">
    <source>
        <dbReference type="ARBA" id="ARBA00022723"/>
    </source>
</evidence>
<dbReference type="InterPro" id="IPR057670">
    <property type="entry name" value="SH3_retrovirus"/>
</dbReference>
<dbReference type="InterPro" id="IPR036397">
    <property type="entry name" value="RNaseH_sf"/>
</dbReference>
<evidence type="ECO:0000256" key="2">
    <source>
        <dbReference type="ARBA" id="ARBA00022801"/>
    </source>
</evidence>
<keyword evidence="2" id="KW-0378">Hydrolase</keyword>
<dbReference type="InterPro" id="IPR039537">
    <property type="entry name" value="Retrotran_Ty1/copia-like"/>
</dbReference>
<dbReference type="GO" id="GO:0046872">
    <property type="term" value="F:metal ion binding"/>
    <property type="evidence" value="ECO:0007669"/>
    <property type="project" value="UniProtKB-KW"/>
</dbReference>
<dbReference type="Pfam" id="PF00665">
    <property type="entry name" value="rve"/>
    <property type="match status" value="1"/>
</dbReference>
<dbReference type="Pfam" id="PF25597">
    <property type="entry name" value="SH3_retrovirus"/>
    <property type="match status" value="1"/>
</dbReference>
<gene>
    <name evidence="4" type="ORF">A2U01_0009894</name>
</gene>
<comment type="caution">
    <text evidence="4">The sequence shown here is derived from an EMBL/GenBank/DDBJ whole genome shotgun (WGS) entry which is preliminary data.</text>
</comment>
<dbReference type="GO" id="GO:0003676">
    <property type="term" value="F:nucleic acid binding"/>
    <property type="evidence" value="ECO:0007669"/>
    <property type="project" value="InterPro"/>
</dbReference>
<evidence type="ECO:0000313" key="4">
    <source>
        <dbReference type="EMBL" id="MCH89001.1"/>
    </source>
</evidence>
<dbReference type="Gene3D" id="3.30.420.10">
    <property type="entry name" value="Ribonuclease H-like superfamily/Ribonuclease H"/>
    <property type="match status" value="1"/>
</dbReference>
<dbReference type="GO" id="GO:0015074">
    <property type="term" value="P:DNA integration"/>
    <property type="evidence" value="ECO:0007669"/>
    <property type="project" value="InterPro"/>
</dbReference>
<evidence type="ECO:0000313" key="5">
    <source>
        <dbReference type="Proteomes" id="UP000265520"/>
    </source>
</evidence>
<dbReference type="PANTHER" id="PTHR42648:SF18">
    <property type="entry name" value="RETROTRANSPOSON, UNCLASSIFIED-LIKE PROTEIN"/>
    <property type="match status" value="1"/>
</dbReference>
<dbReference type="PROSITE" id="PS50994">
    <property type="entry name" value="INTEGRASE"/>
    <property type="match status" value="1"/>
</dbReference>
<dbReference type="GO" id="GO:0016787">
    <property type="term" value="F:hydrolase activity"/>
    <property type="evidence" value="ECO:0007669"/>
    <property type="project" value="UniProtKB-KW"/>
</dbReference>
<evidence type="ECO:0000259" key="3">
    <source>
        <dbReference type="PROSITE" id="PS50994"/>
    </source>
</evidence>
<keyword evidence="1" id="KW-0479">Metal-binding</keyword>
<dbReference type="SUPFAM" id="SSF53098">
    <property type="entry name" value="Ribonuclease H-like"/>
    <property type="match status" value="1"/>
</dbReference>
<organism evidence="4 5">
    <name type="scientific">Trifolium medium</name>
    <dbReference type="NCBI Taxonomy" id="97028"/>
    <lineage>
        <taxon>Eukaryota</taxon>
        <taxon>Viridiplantae</taxon>
        <taxon>Streptophyta</taxon>
        <taxon>Embryophyta</taxon>
        <taxon>Tracheophyta</taxon>
        <taxon>Spermatophyta</taxon>
        <taxon>Magnoliopsida</taxon>
        <taxon>eudicotyledons</taxon>
        <taxon>Gunneridae</taxon>
        <taxon>Pentapetalae</taxon>
        <taxon>rosids</taxon>
        <taxon>fabids</taxon>
        <taxon>Fabales</taxon>
        <taxon>Fabaceae</taxon>
        <taxon>Papilionoideae</taxon>
        <taxon>50 kb inversion clade</taxon>
        <taxon>NPAAA clade</taxon>
        <taxon>Hologalegina</taxon>
        <taxon>IRL clade</taxon>
        <taxon>Trifolieae</taxon>
        <taxon>Trifolium</taxon>
    </lineage>
</organism>
<proteinExistence type="predicted"/>
<dbReference type="EMBL" id="LXQA010015252">
    <property type="protein sequence ID" value="MCH89001.1"/>
    <property type="molecule type" value="Genomic_DNA"/>
</dbReference>
<keyword evidence="5" id="KW-1185">Reference proteome</keyword>
<dbReference type="PANTHER" id="PTHR42648">
    <property type="entry name" value="TRANSPOSASE, PUTATIVE-RELATED"/>
    <property type="match status" value="1"/>
</dbReference>
<dbReference type="Proteomes" id="UP000265520">
    <property type="component" value="Unassembled WGS sequence"/>
</dbReference>
<dbReference type="Pfam" id="PF07727">
    <property type="entry name" value="RVT_2"/>
    <property type="match status" value="1"/>
</dbReference>
<dbReference type="InterPro" id="IPR013103">
    <property type="entry name" value="RVT_2"/>
</dbReference>
<name>A0A392MNS0_9FABA</name>
<feature type="domain" description="Integrase catalytic" evidence="3">
    <location>
        <begin position="35"/>
        <end position="195"/>
    </location>
</feature>
<dbReference type="InterPro" id="IPR012337">
    <property type="entry name" value="RNaseH-like_sf"/>
</dbReference>
<protein>
    <submittedName>
        <fullName evidence="4">Copia-type polyprotein</fullName>
    </submittedName>
</protein>